<dbReference type="Gene3D" id="1.25.40.10">
    <property type="entry name" value="Tetratricopeptide repeat domain"/>
    <property type="match status" value="1"/>
</dbReference>
<reference evidence="10 11" key="1">
    <citation type="submission" date="2020-08" db="EMBL/GenBank/DDBJ databases">
        <title>Edaphobacter telluris sp. nov. and Acidobacterium dinghuensis sp. nov., two acidobacteria isolated from forest soil.</title>
        <authorList>
            <person name="Fu J."/>
            <person name="Qiu L."/>
        </authorList>
    </citation>
    <scope>NUCLEOTIDE SEQUENCE [LARGE SCALE GENOMIC DNA]</scope>
    <source>
        <strain evidence="10">4Y35</strain>
    </source>
</reference>
<accession>A0A7G8BP71</accession>
<keyword evidence="3" id="KW-0677">Repeat</keyword>
<evidence type="ECO:0000256" key="1">
    <source>
        <dbReference type="ARBA" id="ARBA00004370"/>
    </source>
</evidence>
<feature type="chain" id="PRO_5028961892" evidence="8">
    <location>
        <begin position="20"/>
        <end position="586"/>
    </location>
</feature>
<dbReference type="PANTHER" id="PTHR46208">
    <property type="entry name" value="MITOCHONDRIAL IMPORT RECEPTOR SUBUNIT TOM70"/>
    <property type="match status" value="1"/>
</dbReference>
<evidence type="ECO:0000256" key="4">
    <source>
        <dbReference type="ARBA" id="ARBA00022803"/>
    </source>
</evidence>
<keyword evidence="2" id="KW-0812">Transmembrane</keyword>
<dbReference type="SUPFAM" id="SSF48452">
    <property type="entry name" value="TPR-like"/>
    <property type="match status" value="1"/>
</dbReference>
<dbReference type="InterPro" id="IPR011990">
    <property type="entry name" value="TPR-like_helical_dom_sf"/>
</dbReference>
<dbReference type="InterPro" id="IPR011464">
    <property type="entry name" value="DUF1570"/>
</dbReference>
<evidence type="ECO:0000256" key="6">
    <source>
        <dbReference type="ARBA" id="ARBA00023136"/>
    </source>
</evidence>
<feature type="domain" description="DUF1570" evidence="9">
    <location>
        <begin position="140"/>
        <end position="237"/>
    </location>
</feature>
<organism evidence="10 11">
    <name type="scientific">Alloacidobacterium dinghuense</name>
    <dbReference type="NCBI Taxonomy" id="2763107"/>
    <lineage>
        <taxon>Bacteria</taxon>
        <taxon>Pseudomonadati</taxon>
        <taxon>Acidobacteriota</taxon>
        <taxon>Terriglobia</taxon>
        <taxon>Terriglobales</taxon>
        <taxon>Acidobacteriaceae</taxon>
        <taxon>Alloacidobacterium</taxon>
    </lineage>
</organism>
<dbReference type="AlphaFoldDB" id="A0A7G8BP71"/>
<evidence type="ECO:0000313" key="11">
    <source>
        <dbReference type="Proteomes" id="UP000515312"/>
    </source>
</evidence>
<dbReference type="PANTHER" id="PTHR46208:SF1">
    <property type="entry name" value="MITOCHONDRIAL IMPORT RECEPTOR SUBUNIT TOM70"/>
    <property type="match status" value="1"/>
</dbReference>
<keyword evidence="4" id="KW-0802">TPR repeat</keyword>
<dbReference type="RefSeq" id="WP_186746437.1">
    <property type="nucleotide sequence ID" value="NZ_CP060394.1"/>
</dbReference>
<evidence type="ECO:0000313" key="10">
    <source>
        <dbReference type="EMBL" id="QNI34341.1"/>
    </source>
</evidence>
<dbReference type="KEGG" id="adin:H7849_10850"/>
<keyword evidence="8" id="KW-0732">Signal</keyword>
<proteinExistence type="predicted"/>
<protein>
    <submittedName>
        <fullName evidence="10">DUF1570 domain-containing protein</fullName>
    </submittedName>
</protein>
<feature type="region of interest" description="Disordered" evidence="7">
    <location>
        <begin position="485"/>
        <end position="527"/>
    </location>
</feature>
<dbReference type="GO" id="GO:0005737">
    <property type="term" value="C:cytoplasm"/>
    <property type="evidence" value="ECO:0007669"/>
    <property type="project" value="UniProtKB-ARBA"/>
</dbReference>
<evidence type="ECO:0000256" key="5">
    <source>
        <dbReference type="ARBA" id="ARBA00022989"/>
    </source>
</evidence>
<gene>
    <name evidence="10" type="ORF">H7849_10850</name>
</gene>
<name>A0A7G8BP71_9BACT</name>
<feature type="compositionally biased region" description="Low complexity" evidence="7">
    <location>
        <begin position="488"/>
        <end position="503"/>
    </location>
</feature>
<keyword evidence="5" id="KW-1133">Transmembrane helix</keyword>
<feature type="signal peptide" evidence="8">
    <location>
        <begin position="1"/>
        <end position="19"/>
    </location>
</feature>
<evidence type="ECO:0000259" key="9">
    <source>
        <dbReference type="Pfam" id="PF07607"/>
    </source>
</evidence>
<keyword evidence="6" id="KW-0472">Membrane</keyword>
<comment type="subcellular location">
    <subcellularLocation>
        <location evidence="1">Membrane</location>
    </subcellularLocation>
</comment>
<keyword evidence="11" id="KW-1185">Reference proteome</keyword>
<dbReference type="GO" id="GO:0016020">
    <property type="term" value="C:membrane"/>
    <property type="evidence" value="ECO:0007669"/>
    <property type="project" value="UniProtKB-SubCell"/>
</dbReference>
<dbReference type="EMBL" id="CP060394">
    <property type="protein sequence ID" value="QNI34341.1"/>
    <property type="molecule type" value="Genomic_DNA"/>
</dbReference>
<dbReference type="Proteomes" id="UP000515312">
    <property type="component" value="Chromosome"/>
</dbReference>
<dbReference type="Pfam" id="PF07607">
    <property type="entry name" value="DUF1570"/>
    <property type="match status" value="1"/>
</dbReference>
<evidence type="ECO:0000256" key="8">
    <source>
        <dbReference type="SAM" id="SignalP"/>
    </source>
</evidence>
<evidence type="ECO:0000256" key="2">
    <source>
        <dbReference type="ARBA" id="ARBA00022692"/>
    </source>
</evidence>
<evidence type="ECO:0000256" key="7">
    <source>
        <dbReference type="SAM" id="MobiDB-lite"/>
    </source>
</evidence>
<sequence length="586" mass="65707">MSRIIALLLLFLSVLTASASSPSWVEVQSPHFTLITDAGEKQGVHVLDQLERMRWVFKTLFPTSNVDPAAPIFVIATKNKKDFSTLEPEAYLAKGQINLAGLFLNTIDKNYILLRLDAEGEQHPFAIIYHEYTHLQLSKASDWLPLWLNEGLAEFFQNTDIHDKDVQLGEPSMDDLLYLRQNRIIPLPTLIKVDATSPYYHEEQKGSIFYAESWALTHYIEISDRQNNTHHLSDYAERLSRHEDPVTAAQEAFGDLNQLQKALESYITQSGFHFFHMSSASAPIDDASFKVKPLTQPEADAIRADFLACEQRTKDSRALLDSVLKEDPNNVLAHETMGYLEFASGNLPAAQKWYEQAVKLDSQSYLAQYYYAAISLSTGSGDDAQIESSLRAAIKLNPEFAPSYDQLASFYGMRREKLSQAHILNSQAISLDPGEMRYRLNAANILLEEVKPDDALRVLKQALSVAKTPEDAAKVQQRINEIEQDQTARNQASQQAAARAASQPFVPAREVSTPPKHPTEEPHGPKHLAKGIIHNVECNGASEIELKVEGSGPAVSLYTNDYMKVDFTAANFTRQEKFIPAKTWRG</sequence>
<evidence type="ECO:0000256" key="3">
    <source>
        <dbReference type="ARBA" id="ARBA00022737"/>
    </source>
</evidence>